<dbReference type="GO" id="GO:0009263">
    <property type="term" value="P:deoxyribonucleotide biosynthetic process"/>
    <property type="evidence" value="ECO:0007669"/>
    <property type="project" value="InterPro"/>
</dbReference>
<keyword evidence="7" id="KW-0472">Membrane</keyword>
<dbReference type="SUPFAM" id="SSF47240">
    <property type="entry name" value="Ferritin-like"/>
    <property type="match status" value="1"/>
</dbReference>
<keyword evidence="4" id="KW-0479">Metal-binding</keyword>
<dbReference type="PANTHER" id="PTHR23409:SF18">
    <property type="entry name" value="RIBONUCLEOSIDE-DIPHOSPHATE REDUCTASE SUBUNIT M2"/>
    <property type="match status" value="1"/>
</dbReference>
<keyword evidence="5" id="KW-0560">Oxidoreductase</keyword>
<accession>G9JMC6</accession>
<reference evidence="10 11" key="1">
    <citation type="journal article" date="2013" name="J. Virol.">
        <title>Genomic characterization of Japanese macaque rhadinovirus, a novel herpesvirus isolated from a nonhuman primate with a spontaneous inflammatory demyelinating disease.</title>
        <authorList>
            <person name="Estep R.D."/>
            <person name="Hansen S.G."/>
            <person name="Rogers K.S."/>
            <person name="Axthelm M.K."/>
            <person name="Wong S.W."/>
        </authorList>
    </citation>
    <scope>NUCLEOTIDE SEQUENCE [LARGE SCALE GENOMIC DNA]</scope>
    <source>
        <strain evidence="9">12E2</strain>
        <strain evidence="8">3A1</strain>
    </source>
</reference>
<dbReference type="Gene3D" id="1.10.620.20">
    <property type="entry name" value="Ribonucleotide Reductase, subunit A"/>
    <property type="match status" value="1"/>
</dbReference>
<dbReference type="GO" id="GO:0046872">
    <property type="term" value="F:metal ion binding"/>
    <property type="evidence" value="ECO:0007669"/>
    <property type="project" value="UniProtKB-KW"/>
</dbReference>
<evidence type="ECO:0000256" key="7">
    <source>
        <dbReference type="SAM" id="Phobius"/>
    </source>
</evidence>
<dbReference type="Pfam" id="PF00268">
    <property type="entry name" value="Ribonuc_red_sm"/>
    <property type="match status" value="1"/>
</dbReference>
<evidence type="ECO:0000256" key="5">
    <source>
        <dbReference type="ARBA" id="ARBA00023002"/>
    </source>
</evidence>
<organism evidence="8 11">
    <name type="scientific">Macaca fuscata rhadinovirus</name>
    <dbReference type="NCBI Taxonomy" id="272551"/>
    <lineage>
        <taxon>Viruses</taxon>
        <taxon>Duplodnaviria</taxon>
        <taxon>Heunggongvirae</taxon>
        <taxon>Peploviricota</taxon>
        <taxon>Herviviricetes</taxon>
        <taxon>Herpesvirales</taxon>
        <taxon>Orthoherpesviridae</taxon>
        <taxon>Gammaherpesvirinae</taxon>
        <taxon>Rhadinovirus</taxon>
        <taxon>Rhadinovirus macacinegamma11</taxon>
        <taxon>macacine gammaherpesvirus 11</taxon>
    </lineage>
</organism>
<keyword evidence="7" id="KW-0812">Transmembrane</keyword>
<dbReference type="InterPro" id="IPR030475">
    <property type="entry name" value="RNR_small_AS"/>
</dbReference>
<dbReference type="KEGG" id="vg:3416489"/>
<gene>
    <name evidence="8" type="ORF">JM118</name>
</gene>
<keyword evidence="7" id="KW-1133">Transmembrane helix</keyword>
<comment type="cofactor">
    <cofactor evidence="1">
        <name>Fe cation</name>
        <dbReference type="ChEBI" id="CHEBI:24875"/>
    </cofactor>
</comment>
<proteinExistence type="inferred from homology"/>
<dbReference type="PROSITE" id="PS00368">
    <property type="entry name" value="RIBORED_SMALL"/>
    <property type="match status" value="1"/>
</dbReference>
<dbReference type="Proteomes" id="UP000133219">
    <property type="component" value="Segment"/>
</dbReference>
<protein>
    <recommendedName>
        <fullName evidence="3">ribonucleoside-diphosphate reductase</fullName>
        <ecNumber evidence="3">1.17.4.1</ecNumber>
    </recommendedName>
</protein>
<evidence type="ECO:0000256" key="4">
    <source>
        <dbReference type="ARBA" id="ARBA00022723"/>
    </source>
</evidence>
<sequence>MSGLSIVTAAMESPDRFLYASDHPGFLALTQETWQNRWFPSQISLHEDSDEVRLLSPTDREFYQFLFTFLGMAESLVNFNIEDLVKEFSNHDVTHYYAEQVAMENIHGKVYANILNLFFGGNRGDLMTYAKKIVEDATLAKKIDWLHSRVRKATTRAEKVLLFLVIEGIYFISSFYSIGLFRLRGVMRGVCLANDYISRDELLHTRAAGLLYNTMISRDESPSVAYIHGLFREAVEIETLFIRSKSRGVTMVNVGDIEQFLQATADRILKSINVPPLFGARPPNACPLSYTSAKSVNFFERDNSEYVTSVHNDL</sequence>
<feature type="transmembrane region" description="Helical" evidence="7">
    <location>
        <begin position="160"/>
        <end position="181"/>
    </location>
</feature>
<evidence type="ECO:0000313" key="8">
    <source>
        <dbReference type="EMBL" id="AEW87643.1"/>
    </source>
</evidence>
<dbReference type="EMBL" id="JN885136">
    <property type="protein sequence ID" value="AEW87643.1"/>
    <property type="molecule type" value="Genomic_DNA"/>
</dbReference>
<evidence type="ECO:0000256" key="3">
    <source>
        <dbReference type="ARBA" id="ARBA00012274"/>
    </source>
</evidence>
<dbReference type="InterPro" id="IPR012348">
    <property type="entry name" value="RNR-like"/>
</dbReference>
<evidence type="ECO:0000313" key="9">
    <source>
        <dbReference type="EMBL" id="AEW87813.1"/>
    </source>
</evidence>
<dbReference type="InterPro" id="IPR000358">
    <property type="entry name" value="RNR_small_fam"/>
</dbReference>
<dbReference type="GO" id="GO:0004748">
    <property type="term" value="F:ribonucleoside-diphosphate reductase activity, thioredoxin disulfide as acceptor"/>
    <property type="evidence" value="ECO:0007669"/>
    <property type="project" value="UniProtKB-EC"/>
</dbReference>
<comment type="similarity">
    <text evidence="2">Belongs to the ribonucleoside diphosphate reductase small chain family.</text>
</comment>
<dbReference type="EC" id="1.17.4.1" evidence="3"/>
<dbReference type="PANTHER" id="PTHR23409">
    <property type="entry name" value="RIBONUCLEOSIDE-DIPHOSPHATE REDUCTASE SMALL CHAIN"/>
    <property type="match status" value="1"/>
</dbReference>
<dbReference type="EMBL" id="JN885137">
    <property type="protein sequence ID" value="AEW87813.1"/>
    <property type="molecule type" value="Genomic_DNA"/>
</dbReference>
<dbReference type="CDD" id="cd01049">
    <property type="entry name" value="RNRR2"/>
    <property type="match status" value="1"/>
</dbReference>
<evidence type="ECO:0000256" key="6">
    <source>
        <dbReference type="ARBA" id="ARBA00023004"/>
    </source>
</evidence>
<evidence type="ECO:0000313" key="11">
    <source>
        <dbReference type="Proteomes" id="UP000133219"/>
    </source>
</evidence>
<dbReference type="UniPathway" id="UPA00326"/>
<name>G9JMC6_9GAMA</name>
<evidence type="ECO:0000313" key="10">
    <source>
        <dbReference type="Proteomes" id="UP000124292"/>
    </source>
</evidence>
<dbReference type="InterPro" id="IPR009078">
    <property type="entry name" value="Ferritin-like_SF"/>
</dbReference>
<dbReference type="InterPro" id="IPR033909">
    <property type="entry name" value="RNR_small"/>
</dbReference>
<dbReference type="RefSeq" id="YP_238421.1">
    <property type="nucleotide sequence ID" value="NC_007016.1"/>
</dbReference>
<evidence type="ECO:0000256" key="1">
    <source>
        <dbReference type="ARBA" id="ARBA00001962"/>
    </source>
</evidence>
<dbReference type="Proteomes" id="UP000124292">
    <property type="component" value="Genome"/>
</dbReference>
<keyword evidence="6" id="KW-0408">Iron</keyword>
<evidence type="ECO:0000256" key="2">
    <source>
        <dbReference type="ARBA" id="ARBA00009303"/>
    </source>
</evidence>
<dbReference type="GeneID" id="3416489"/>